<gene>
    <name evidence="2" type="ORF">ESO86_13525</name>
</gene>
<dbReference type="EMBL" id="SDPL01000328">
    <property type="protein sequence ID" value="RXZ45739.1"/>
    <property type="molecule type" value="Genomic_DNA"/>
</dbReference>
<dbReference type="Proteomes" id="UP000292881">
    <property type="component" value="Unassembled WGS sequence"/>
</dbReference>
<proteinExistence type="predicted"/>
<evidence type="ECO:0000256" key="1">
    <source>
        <dbReference type="SAM" id="MobiDB-lite"/>
    </source>
</evidence>
<feature type="region of interest" description="Disordered" evidence="1">
    <location>
        <begin position="28"/>
        <end position="62"/>
    </location>
</feature>
<comment type="caution">
    <text evidence="2">The sequence shown here is derived from an EMBL/GenBank/DDBJ whole genome shotgun (WGS) entry which is preliminary data.</text>
</comment>
<dbReference type="AlphaFoldDB" id="A0A4Q2JH16"/>
<feature type="non-terminal residue" evidence="2">
    <location>
        <position position="1"/>
    </location>
</feature>
<organism evidence="2 3">
    <name type="scientific">Agromyces binzhouensis</name>
    <dbReference type="NCBI Taxonomy" id="1817495"/>
    <lineage>
        <taxon>Bacteria</taxon>
        <taxon>Bacillati</taxon>
        <taxon>Actinomycetota</taxon>
        <taxon>Actinomycetes</taxon>
        <taxon>Micrococcales</taxon>
        <taxon>Microbacteriaceae</taxon>
        <taxon>Agromyces</taxon>
    </lineage>
</organism>
<accession>A0A4Q2JH16</accession>
<evidence type="ECO:0000313" key="2">
    <source>
        <dbReference type="EMBL" id="RXZ45739.1"/>
    </source>
</evidence>
<keyword evidence="3" id="KW-1185">Reference proteome</keyword>
<sequence length="80" mass="8179">PAAPTPADSPATPAPPLATELHVDADADEDADEAQQRAGAAARALWGGKSGQAARQKKGRAAMPSWDEIVFGARSDDDLA</sequence>
<protein>
    <submittedName>
        <fullName evidence="2">DUF3071 domain-containing protein</fullName>
    </submittedName>
</protein>
<evidence type="ECO:0000313" key="3">
    <source>
        <dbReference type="Proteomes" id="UP000292881"/>
    </source>
</evidence>
<reference evidence="2 3" key="1">
    <citation type="submission" date="2019-01" db="EMBL/GenBank/DDBJ databases">
        <authorList>
            <person name="Li J."/>
        </authorList>
    </citation>
    <scope>NUCLEOTIDE SEQUENCE [LARGE SCALE GENOMIC DNA]</scope>
    <source>
        <strain evidence="2 3">CGMCC 4.7180</strain>
    </source>
</reference>
<name>A0A4Q2JH16_9MICO</name>